<evidence type="ECO:0000256" key="7">
    <source>
        <dbReference type="ARBA" id="ARBA00023098"/>
    </source>
</evidence>
<dbReference type="InterPro" id="IPR020904">
    <property type="entry name" value="Sc_DH/Rdtase_CS"/>
</dbReference>
<dbReference type="InterPro" id="IPR036291">
    <property type="entry name" value="NAD(P)-bd_dom_sf"/>
</dbReference>
<evidence type="ECO:0000256" key="13">
    <source>
        <dbReference type="SAM" id="Phobius"/>
    </source>
</evidence>
<comment type="subcellular location">
    <subcellularLocation>
        <location evidence="1">Membrane</location>
        <topology evidence="1">Multi-pass membrane protein</topology>
    </subcellularLocation>
</comment>
<sequence length="306" mass="33674">MLEGLLQLFNFFYYLILGCITALLPRGFLPRKDVKGKLVLITGGGNGLGKYLAIAFGKLGSKLVLWDIDKKSLDQTVEELKKSGVECWGYVVDVTNKNSIYETADKVKETIGAIDILINNAGIANAKPFLRTPDDALERIMNINIMAHFYTCKAFVPAMVEKKSGHIVTMASMAGKTPSLGIVDYSTSKFAAVGFGSALGEELKVISDGTVKVTTICPYFIKTNLTANIDLPSSTLLPVLEIEEAVEIMMEGILTEQTQLILPKFGYTYSVLYNLLPTKAFYSLTETKLIKDKLLEELCKVDKKID</sequence>
<keyword evidence="6" id="KW-0560">Oxidoreductase</keyword>
<keyword evidence="5 13" id="KW-1133">Transmembrane helix</keyword>
<comment type="similarity">
    <text evidence="2 12">Belongs to the short-chain dehydrogenases/reductases (SDR) family.</text>
</comment>
<dbReference type="Gene3D" id="3.40.50.720">
    <property type="entry name" value="NAD(P)-binding Rossmann-like Domain"/>
    <property type="match status" value="1"/>
</dbReference>
<proteinExistence type="inferred from homology"/>
<keyword evidence="8 13" id="KW-0472">Membrane</keyword>
<dbReference type="PRINTS" id="PR00081">
    <property type="entry name" value="GDHRDH"/>
</dbReference>
<reference evidence="15" key="1">
    <citation type="submission" date="2017-02" db="UniProtKB">
        <authorList>
            <consortium name="WormBaseParasite"/>
        </authorList>
    </citation>
    <scope>IDENTIFICATION</scope>
</reference>
<accession>A0A0N4Z8P4</accession>
<name>A0A0N4Z8P4_PARTI</name>
<dbReference type="FunFam" id="3.40.50.720:FF:000131">
    <property type="entry name" value="Short-chain dehydrogenase/reductase 3"/>
    <property type="match status" value="1"/>
</dbReference>
<evidence type="ECO:0000313" key="14">
    <source>
        <dbReference type="Proteomes" id="UP000038045"/>
    </source>
</evidence>
<protein>
    <recommendedName>
        <fullName evidence="10">Short-chain dehydrogenase/reductase 3</fullName>
    </recommendedName>
    <alternativeName>
        <fullName evidence="11">Retinal short-chain dehydrogenase/reductase 1</fullName>
    </alternativeName>
</protein>
<evidence type="ECO:0000256" key="10">
    <source>
        <dbReference type="ARBA" id="ARBA00068717"/>
    </source>
</evidence>
<comment type="function">
    <text evidence="9">Catalyzes the reduction of all-trans-retinal to all-trans-retinol in the presence of NADPH.</text>
</comment>
<dbReference type="GO" id="GO:0052650">
    <property type="term" value="F:all-trans-retinol dehydrogenase (NADP+) activity"/>
    <property type="evidence" value="ECO:0007669"/>
    <property type="project" value="UniProtKB-ARBA"/>
</dbReference>
<evidence type="ECO:0000256" key="6">
    <source>
        <dbReference type="ARBA" id="ARBA00023002"/>
    </source>
</evidence>
<keyword evidence="3 13" id="KW-0812">Transmembrane</keyword>
<evidence type="ECO:0000256" key="8">
    <source>
        <dbReference type="ARBA" id="ARBA00023136"/>
    </source>
</evidence>
<evidence type="ECO:0000256" key="9">
    <source>
        <dbReference type="ARBA" id="ARBA00059620"/>
    </source>
</evidence>
<dbReference type="GO" id="GO:0005811">
    <property type="term" value="C:lipid droplet"/>
    <property type="evidence" value="ECO:0007669"/>
    <property type="project" value="TreeGrafter"/>
</dbReference>
<evidence type="ECO:0000256" key="5">
    <source>
        <dbReference type="ARBA" id="ARBA00022989"/>
    </source>
</evidence>
<dbReference type="STRING" id="131310.A0A0N4Z8P4"/>
<keyword evidence="7" id="KW-0443">Lipid metabolism</keyword>
<evidence type="ECO:0000313" key="15">
    <source>
        <dbReference type="WBParaSite" id="PTRK_0000367900.1"/>
    </source>
</evidence>
<evidence type="ECO:0000256" key="1">
    <source>
        <dbReference type="ARBA" id="ARBA00004141"/>
    </source>
</evidence>
<dbReference type="PANTHER" id="PTHR24322:SF742">
    <property type="entry name" value="PROTEIN DHS-3"/>
    <property type="match status" value="1"/>
</dbReference>
<dbReference type="AlphaFoldDB" id="A0A0N4Z8P4"/>
<evidence type="ECO:0000256" key="12">
    <source>
        <dbReference type="RuleBase" id="RU000363"/>
    </source>
</evidence>
<dbReference type="InterPro" id="IPR002347">
    <property type="entry name" value="SDR_fam"/>
</dbReference>
<evidence type="ECO:0000256" key="3">
    <source>
        <dbReference type="ARBA" id="ARBA00022692"/>
    </source>
</evidence>
<evidence type="ECO:0000256" key="4">
    <source>
        <dbReference type="ARBA" id="ARBA00022857"/>
    </source>
</evidence>
<dbReference type="Proteomes" id="UP000038045">
    <property type="component" value="Unplaced"/>
</dbReference>
<evidence type="ECO:0000256" key="2">
    <source>
        <dbReference type="ARBA" id="ARBA00006484"/>
    </source>
</evidence>
<dbReference type="GO" id="GO:0016020">
    <property type="term" value="C:membrane"/>
    <property type="evidence" value="ECO:0007669"/>
    <property type="project" value="UniProtKB-SubCell"/>
</dbReference>
<organism evidence="14 15">
    <name type="scientific">Parastrongyloides trichosuri</name>
    <name type="common">Possum-specific nematode worm</name>
    <dbReference type="NCBI Taxonomy" id="131310"/>
    <lineage>
        <taxon>Eukaryota</taxon>
        <taxon>Metazoa</taxon>
        <taxon>Ecdysozoa</taxon>
        <taxon>Nematoda</taxon>
        <taxon>Chromadorea</taxon>
        <taxon>Rhabditida</taxon>
        <taxon>Tylenchina</taxon>
        <taxon>Panagrolaimomorpha</taxon>
        <taxon>Strongyloidoidea</taxon>
        <taxon>Strongyloididae</taxon>
        <taxon>Parastrongyloides</taxon>
    </lineage>
</organism>
<dbReference type="Pfam" id="PF00106">
    <property type="entry name" value="adh_short"/>
    <property type="match status" value="1"/>
</dbReference>
<dbReference type="SUPFAM" id="SSF51735">
    <property type="entry name" value="NAD(P)-binding Rossmann-fold domains"/>
    <property type="match status" value="1"/>
</dbReference>
<feature type="transmembrane region" description="Helical" evidence="13">
    <location>
        <begin position="12"/>
        <end position="29"/>
    </location>
</feature>
<keyword evidence="4" id="KW-0521">NADP</keyword>
<dbReference type="PANTHER" id="PTHR24322">
    <property type="entry name" value="PKSB"/>
    <property type="match status" value="1"/>
</dbReference>
<keyword evidence="14" id="KW-1185">Reference proteome</keyword>
<dbReference type="PRINTS" id="PR00080">
    <property type="entry name" value="SDRFAMILY"/>
</dbReference>
<dbReference type="CDD" id="cd05339">
    <property type="entry name" value="17beta-HSDXI-like_SDR_c"/>
    <property type="match status" value="1"/>
</dbReference>
<evidence type="ECO:0000256" key="11">
    <source>
        <dbReference type="ARBA" id="ARBA00082544"/>
    </source>
</evidence>
<dbReference type="WBParaSite" id="PTRK_0000367900.1">
    <property type="protein sequence ID" value="PTRK_0000367900.1"/>
    <property type="gene ID" value="PTRK_0000367900"/>
</dbReference>
<dbReference type="PROSITE" id="PS00061">
    <property type="entry name" value="ADH_SHORT"/>
    <property type="match status" value="1"/>
</dbReference>